<protein>
    <submittedName>
        <fullName evidence="2">Alginate biosynthesis protein AlgA</fullName>
    </submittedName>
</protein>
<dbReference type="InterPro" id="IPR001538">
    <property type="entry name" value="Man6P_isomerase-2_C"/>
</dbReference>
<gene>
    <name evidence="2" type="primary">algA_2</name>
    <name evidence="2" type="ORF">ROG8370_03931</name>
</gene>
<evidence type="ECO:0000313" key="2">
    <source>
        <dbReference type="EMBL" id="SLN76988.1"/>
    </source>
</evidence>
<feature type="domain" description="Mannose-6-phosphate isomerase type II C-terminal" evidence="1">
    <location>
        <begin position="41"/>
        <end position="67"/>
    </location>
</feature>
<dbReference type="Pfam" id="PF01050">
    <property type="entry name" value="MannoseP_isomer"/>
    <property type="match status" value="1"/>
</dbReference>
<proteinExistence type="predicted"/>
<name>A0A1X7ADI6_9RHOB</name>
<sequence>MAKNNGCVELVLLFWTGLRLSQDASGLGLYSAWGGAPDGKSGKVPMVLIEVQTGACLGEDDIIRYEDMYARS</sequence>
<keyword evidence="3" id="KW-1185">Reference proteome</keyword>
<evidence type="ECO:0000313" key="3">
    <source>
        <dbReference type="Proteomes" id="UP000194012"/>
    </source>
</evidence>
<dbReference type="GO" id="GO:0005976">
    <property type="term" value="P:polysaccharide metabolic process"/>
    <property type="evidence" value="ECO:0007669"/>
    <property type="project" value="InterPro"/>
</dbReference>
<dbReference type="AlphaFoldDB" id="A0A1X7ADI6"/>
<dbReference type="GO" id="GO:0016779">
    <property type="term" value="F:nucleotidyltransferase activity"/>
    <property type="evidence" value="ECO:0007669"/>
    <property type="project" value="InterPro"/>
</dbReference>
<organism evidence="2 3">
    <name type="scientific">Roseovarius gaetbuli</name>
    <dbReference type="NCBI Taxonomy" id="1356575"/>
    <lineage>
        <taxon>Bacteria</taxon>
        <taxon>Pseudomonadati</taxon>
        <taxon>Pseudomonadota</taxon>
        <taxon>Alphaproteobacteria</taxon>
        <taxon>Rhodobacterales</taxon>
        <taxon>Roseobacteraceae</taxon>
        <taxon>Roseovarius</taxon>
    </lineage>
</organism>
<accession>A0A1X7ADI6</accession>
<dbReference type="EMBL" id="FWFJ01000098">
    <property type="protein sequence ID" value="SLN76988.1"/>
    <property type="molecule type" value="Genomic_DNA"/>
</dbReference>
<reference evidence="3" key="1">
    <citation type="submission" date="2017-03" db="EMBL/GenBank/DDBJ databases">
        <authorList>
            <person name="Rodrigo-Torres L."/>
            <person name="Arahal R.D."/>
            <person name="Lucena T."/>
        </authorList>
    </citation>
    <scope>NUCLEOTIDE SEQUENCE [LARGE SCALE GENOMIC DNA]</scope>
    <source>
        <strain evidence="3">CECT 8370</strain>
    </source>
</reference>
<evidence type="ECO:0000259" key="1">
    <source>
        <dbReference type="Pfam" id="PF01050"/>
    </source>
</evidence>
<dbReference type="Proteomes" id="UP000194012">
    <property type="component" value="Unassembled WGS sequence"/>
</dbReference>